<keyword evidence="5" id="KW-1185">Reference proteome</keyword>
<protein>
    <recommendedName>
        <fullName evidence="3">ShKT domain-containing protein</fullName>
    </recommendedName>
</protein>
<evidence type="ECO:0000259" key="3">
    <source>
        <dbReference type="PROSITE" id="PS51670"/>
    </source>
</evidence>
<dbReference type="EMBL" id="CAJGYM010000083">
    <property type="protein sequence ID" value="CAD6197024.1"/>
    <property type="molecule type" value="Genomic_DNA"/>
</dbReference>
<organism evidence="4 5">
    <name type="scientific">Caenorhabditis auriculariae</name>
    <dbReference type="NCBI Taxonomy" id="2777116"/>
    <lineage>
        <taxon>Eukaryota</taxon>
        <taxon>Metazoa</taxon>
        <taxon>Ecdysozoa</taxon>
        <taxon>Nematoda</taxon>
        <taxon>Chromadorea</taxon>
        <taxon>Rhabditida</taxon>
        <taxon>Rhabditina</taxon>
        <taxon>Rhabditomorpha</taxon>
        <taxon>Rhabditoidea</taxon>
        <taxon>Rhabditidae</taxon>
        <taxon>Peloderinae</taxon>
        <taxon>Caenorhabditis</taxon>
    </lineage>
</organism>
<evidence type="ECO:0000256" key="1">
    <source>
        <dbReference type="PROSITE-ProRule" id="PRU01005"/>
    </source>
</evidence>
<dbReference type="OrthoDB" id="5877770at2759"/>
<accession>A0A8S1HP69</accession>
<dbReference type="Proteomes" id="UP000835052">
    <property type="component" value="Unassembled WGS sequence"/>
</dbReference>
<feature type="region of interest" description="Disordered" evidence="2">
    <location>
        <begin position="48"/>
        <end position="88"/>
    </location>
</feature>
<proteinExistence type="predicted"/>
<gene>
    <name evidence="4" type="ORF">CAUJ_LOCUS12934</name>
</gene>
<sequence length="307" mass="33718">MFSSGSRVFSALSRTSLRIFSTLGIFYANDGPNTVDGHVIARRHRVNAAPEIPQPPPLPFQDSFKVSGSTDLQGLSAEPTTHTSTGSQSIPTITSFLYERTTIAPNVSSKKIRQELSLEDSEEDHLIIGRLSASNSTSGMDAYVTSPATTSGFREKDKGSKLHDNFLSRELDQKLNDTILPEEVGGLYQSELVRVAPAKNLAPERAKITEYALPVVRPEPAKACVHGRMDFRKVKRLSEGSRETSPRSYFAGRAAAAKWKPFVMNCDEEEDSKGPLCKAWAVVGLCSTHKPTMFLFCRKTCLCVGPY</sequence>
<dbReference type="InterPro" id="IPR003582">
    <property type="entry name" value="ShKT_dom"/>
</dbReference>
<feature type="domain" description="ShKT" evidence="3">
    <location>
        <begin position="266"/>
        <end position="303"/>
    </location>
</feature>
<evidence type="ECO:0000313" key="4">
    <source>
        <dbReference type="EMBL" id="CAD6197024.1"/>
    </source>
</evidence>
<feature type="region of interest" description="Disordered" evidence="2">
    <location>
        <begin position="138"/>
        <end position="158"/>
    </location>
</feature>
<comment type="caution">
    <text evidence="1">Lacks conserved residue(s) required for the propagation of feature annotation.</text>
</comment>
<dbReference type="SMART" id="SM00254">
    <property type="entry name" value="ShKT"/>
    <property type="match status" value="1"/>
</dbReference>
<dbReference type="PROSITE" id="PS51670">
    <property type="entry name" value="SHKT"/>
    <property type="match status" value="1"/>
</dbReference>
<dbReference type="AlphaFoldDB" id="A0A8S1HP69"/>
<comment type="caution">
    <text evidence="4">The sequence shown here is derived from an EMBL/GenBank/DDBJ whole genome shotgun (WGS) entry which is preliminary data.</text>
</comment>
<feature type="compositionally biased region" description="Polar residues" evidence="2">
    <location>
        <begin position="64"/>
        <end position="88"/>
    </location>
</feature>
<reference evidence="4" key="1">
    <citation type="submission" date="2020-10" db="EMBL/GenBank/DDBJ databases">
        <authorList>
            <person name="Kikuchi T."/>
        </authorList>
    </citation>
    <scope>NUCLEOTIDE SEQUENCE</scope>
    <source>
        <strain evidence="4">NKZ352</strain>
    </source>
</reference>
<evidence type="ECO:0000313" key="5">
    <source>
        <dbReference type="Proteomes" id="UP000835052"/>
    </source>
</evidence>
<name>A0A8S1HP69_9PELO</name>
<evidence type="ECO:0000256" key="2">
    <source>
        <dbReference type="SAM" id="MobiDB-lite"/>
    </source>
</evidence>